<dbReference type="InterPro" id="IPR050684">
    <property type="entry name" value="HTH-Siroheme_Decarb"/>
</dbReference>
<evidence type="ECO:0000256" key="6">
    <source>
        <dbReference type="ARBA" id="ARBA00023239"/>
    </source>
</evidence>
<keyword evidence="6" id="KW-0456">Lyase</keyword>
<evidence type="ECO:0000313" key="11">
    <source>
        <dbReference type="EMBL" id="HGH62147.1"/>
    </source>
</evidence>
<evidence type="ECO:0000256" key="5">
    <source>
        <dbReference type="ARBA" id="ARBA00023163"/>
    </source>
</evidence>
<organism evidence="11">
    <name type="scientific">Desulfomonile tiedjei</name>
    <dbReference type="NCBI Taxonomy" id="2358"/>
    <lineage>
        <taxon>Bacteria</taxon>
        <taxon>Pseudomonadati</taxon>
        <taxon>Thermodesulfobacteriota</taxon>
        <taxon>Desulfomonilia</taxon>
        <taxon>Desulfomonilales</taxon>
        <taxon>Desulfomonilaceae</taxon>
        <taxon>Desulfomonile</taxon>
    </lineage>
</organism>
<dbReference type="UniPathway" id="UPA00252"/>
<evidence type="ECO:0000256" key="3">
    <source>
        <dbReference type="ARBA" id="ARBA00023125"/>
    </source>
</evidence>
<dbReference type="PANTHER" id="PTHR43413:SF1">
    <property type="entry name" value="SIROHEME DECARBOXYLASE NIRL SUBUNIT"/>
    <property type="match status" value="1"/>
</dbReference>
<comment type="similarity">
    <text evidence="7">Belongs to the Ahb/Nir family.</text>
</comment>
<dbReference type="Gene3D" id="1.10.10.10">
    <property type="entry name" value="Winged helix-like DNA-binding domain superfamily/Winged helix DNA-binding domain"/>
    <property type="match status" value="1"/>
</dbReference>
<dbReference type="SMART" id="SM00344">
    <property type="entry name" value="HTH_ASNC"/>
    <property type="match status" value="1"/>
</dbReference>
<dbReference type="InterPro" id="IPR000485">
    <property type="entry name" value="AsnC-type_HTH_dom"/>
</dbReference>
<evidence type="ECO:0000259" key="10">
    <source>
        <dbReference type="PROSITE" id="PS50956"/>
    </source>
</evidence>
<dbReference type="InterPro" id="IPR053953">
    <property type="entry name" value="NirdL-like_HTH"/>
</dbReference>
<evidence type="ECO:0000256" key="9">
    <source>
        <dbReference type="ARBA" id="ARBA00048470"/>
    </source>
</evidence>
<dbReference type="PROSITE" id="PS50956">
    <property type="entry name" value="HTH_ASNC_2"/>
    <property type="match status" value="1"/>
</dbReference>
<evidence type="ECO:0000256" key="4">
    <source>
        <dbReference type="ARBA" id="ARBA00023133"/>
    </source>
</evidence>
<name>A0A7C4ATS9_9BACT</name>
<dbReference type="GO" id="GO:0016829">
    <property type="term" value="F:lyase activity"/>
    <property type="evidence" value="ECO:0007669"/>
    <property type="project" value="UniProtKB-KW"/>
</dbReference>
<dbReference type="GO" id="GO:0006783">
    <property type="term" value="P:heme biosynthetic process"/>
    <property type="evidence" value="ECO:0007669"/>
    <property type="project" value="UniProtKB-KW"/>
</dbReference>
<feature type="domain" description="HTH asnC-type" evidence="10">
    <location>
        <begin position="1"/>
        <end position="65"/>
    </location>
</feature>
<dbReference type="SUPFAM" id="SSF46785">
    <property type="entry name" value="Winged helix' DNA-binding domain"/>
    <property type="match status" value="1"/>
</dbReference>
<dbReference type="InterPro" id="IPR040523">
    <property type="entry name" value="AsnC_trans_reg2"/>
</dbReference>
<sequence length="147" mass="17043">MDDIDRKLLNEIQSRFPVEPHPYQVIGNRIGIDQAEVLTRIAKLRAEGIIRRIGASIDSRRIGFVSTLLAAKVPPDKFDSFVRIVNSCPGVTHNYERKHDINVWFTLISPSHEEKLRTIERLSKETGIDIMEFPAKRIFKIRVDFRF</sequence>
<dbReference type="EC" id="4.1.1.111" evidence="8"/>
<comment type="caution">
    <text evidence="11">The sequence shown here is derived from an EMBL/GenBank/DDBJ whole genome shotgun (WGS) entry which is preliminary data.</text>
</comment>
<comment type="catalytic activity">
    <reaction evidence="9">
        <text>siroheme + 2 H(+) = 12,18-didecarboxysiroheme + 2 CO2</text>
        <dbReference type="Rhea" id="RHEA:19093"/>
        <dbReference type="ChEBI" id="CHEBI:15378"/>
        <dbReference type="ChEBI" id="CHEBI:16526"/>
        <dbReference type="ChEBI" id="CHEBI:60052"/>
        <dbReference type="ChEBI" id="CHEBI:140497"/>
        <dbReference type="EC" id="4.1.1.111"/>
    </reaction>
</comment>
<keyword evidence="3" id="KW-0238">DNA-binding</keyword>
<evidence type="ECO:0000256" key="8">
    <source>
        <dbReference type="ARBA" id="ARBA00023471"/>
    </source>
</evidence>
<dbReference type="Pfam" id="PF17805">
    <property type="entry name" value="AsnC_trans_reg2"/>
    <property type="match status" value="1"/>
</dbReference>
<dbReference type="Pfam" id="PF22451">
    <property type="entry name" value="NirdL-like_HTH"/>
    <property type="match status" value="1"/>
</dbReference>
<keyword evidence="5" id="KW-0804">Transcription</keyword>
<dbReference type="InterPro" id="IPR036390">
    <property type="entry name" value="WH_DNA-bd_sf"/>
</dbReference>
<dbReference type="EMBL" id="DTGT01000413">
    <property type="protein sequence ID" value="HGH62147.1"/>
    <property type="molecule type" value="Genomic_DNA"/>
</dbReference>
<evidence type="ECO:0000256" key="7">
    <source>
        <dbReference type="ARBA" id="ARBA00023457"/>
    </source>
</evidence>
<keyword evidence="2" id="KW-0805">Transcription regulation</keyword>
<dbReference type="Gene3D" id="3.30.70.3460">
    <property type="match status" value="1"/>
</dbReference>
<protein>
    <recommendedName>
        <fullName evidence="8">siroheme decarboxylase</fullName>
        <ecNumber evidence="8">4.1.1.111</ecNumber>
    </recommendedName>
</protein>
<dbReference type="InterPro" id="IPR036388">
    <property type="entry name" value="WH-like_DNA-bd_sf"/>
</dbReference>
<proteinExistence type="inferred from homology"/>
<dbReference type="GO" id="GO:0043565">
    <property type="term" value="F:sequence-specific DNA binding"/>
    <property type="evidence" value="ECO:0007669"/>
    <property type="project" value="InterPro"/>
</dbReference>
<dbReference type="AlphaFoldDB" id="A0A7C4ATS9"/>
<keyword evidence="4" id="KW-0350">Heme biosynthesis</keyword>
<dbReference type="PANTHER" id="PTHR43413">
    <property type="entry name" value="TRANSCRIPTIONAL REGULATOR, ASNC FAMILY"/>
    <property type="match status" value="1"/>
</dbReference>
<reference evidence="11" key="1">
    <citation type="journal article" date="2020" name="mSystems">
        <title>Genome- and Community-Level Interaction Insights into Carbon Utilization and Element Cycling Functions of Hydrothermarchaeota in Hydrothermal Sediment.</title>
        <authorList>
            <person name="Zhou Z."/>
            <person name="Liu Y."/>
            <person name="Xu W."/>
            <person name="Pan J."/>
            <person name="Luo Z.H."/>
            <person name="Li M."/>
        </authorList>
    </citation>
    <scope>NUCLEOTIDE SEQUENCE [LARGE SCALE GENOMIC DNA]</scope>
    <source>
        <strain evidence="11">SpSt-769</strain>
    </source>
</reference>
<dbReference type="InterPro" id="IPR019888">
    <property type="entry name" value="Tscrpt_reg_AsnC-like"/>
</dbReference>
<comment type="pathway">
    <text evidence="1">Porphyrin-containing compound metabolism; protoheme biosynthesis.</text>
</comment>
<accession>A0A7C4ATS9</accession>
<evidence type="ECO:0000256" key="2">
    <source>
        <dbReference type="ARBA" id="ARBA00023015"/>
    </source>
</evidence>
<gene>
    <name evidence="11" type="ORF">ENV54_12710</name>
</gene>
<evidence type="ECO:0000256" key="1">
    <source>
        <dbReference type="ARBA" id="ARBA00004744"/>
    </source>
</evidence>